<gene>
    <name evidence="1" type="ORF">GCM10023262_14910</name>
</gene>
<dbReference type="InterPro" id="IPR023393">
    <property type="entry name" value="START-like_dom_sf"/>
</dbReference>
<sequence length="153" mass="17114">MIMSNKTIFSCVFDSRIQLPISYASKIWQVWCELDGWQRWDISLLGTSAIENGLSLGKDFLVIPKSSPNPIAVCVTSFIESIHFTTTAMTPFGSISFNHTLSPTTNQQFIELIHSVCICTLSDAKCSPLLLNKFKRDISISVENIACFVKELM</sequence>
<reference evidence="2" key="1">
    <citation type="journal article" date="2019" name="Int. J. Syst. Evol. Microbiol.">
        <title>The Global Catalogue of Microorganisms (GCM) 10K type strain sequencing project: providing services to taxonomists for standard genome sequencing and annotation.</title>
        <authorList>
            <consortium name="The Broad Institute Genomics Platform"/>
            <consortium name="The Broad Institute Genome Sequencing Center for Infectious Disease"/>
            <person name="Wu L."/>
            <person name="Ma J."/>
        </authorList>
    </citation>
    <scope>NUCLEOTIDE SEQUENCE [LARGE SCALE GENOMIC DNA]</scope>
    <source>
        <strain evidence="2">JCM 17714</strain>
    </source>
</reference>
<accession>A0ABP8VPJ1</accession>
<evidence type="ECO:0000313" key="1">
    <source>
        <dbReference type="EMBL" id="GAA4666730.1"/>
    </source>
</evidence>
<keyword evidence="2" id="KW-1185">Reference proteome</keyword>
<protein>
    <recommendedName>
        <fullName evidence="3">Polyketide cyclase / dehydrase and lipid transport</fullName>
    </recommendedName>
</protein>
<comment type="caution">
    <text evidence="1">The sequence shown here is derived from an EMBL/GenBank/DDBJ whole genome shotgun (WGS) entry which is preliminary data.</text>
</comment>
<dbReference type="Gene3D" id="3.30.530.20">
    <property type="match status" value="1"/>
</dbReference>
<dbReference type="EMBL" id="BAABJA010000015">
    <property type="protein sequence ID" value="GAA4666730.1"/>
    <property type="molecule type" value="Genomic_DNA"/>
</dbReference>
<proteinExistence type="predicted"/>
<evidence type="ECO:0008006" key="3">
    <source>
        <dbReference type="Google" id="ProtNLM"/>
    </source>
</evidence>
<dbReference type="SUPFAM" id="SSF55961">
    <property type="entry name" value="Bet v1-like"/>
    <property type="match status" value="1"/>
</dbReference>
<dbReference type="Proteomes" id="UP001501699">
    <property type="component" value="Unassembled WGS sequence"/>
</dbReference>
<name>A0ABP8VPJ1_9HYPH</name>
<evidence type="ECO:0000313" key="2">
    <source>
        <dbReference type="Proteomes" id="UP001501699"/>
    </source>
</evidence>
<organism evidence="1 2">
    <name type="scientific">Bartonella pachyuromydis</name>
    <dbReference type="NCBI Taxonomy" id="931097"/>
    <lineage>
        <taxon>Bacteria</taxon>
        <taxon>Pseudomonadati</taxon>
        <taxon>Pseudomonadota</taxon>
        <taxon>Alphaproteobacteria</taxon>
        <taxon>Hyphomicrobiales</taxon>
        <taxon>Bartonellaceae</taxon>
        <taxon>Bartonella</taxon>
    </lineage>
</organism>